<reference evidence="1 2" key="1">
    <citation type="journal article" date="2020" name="ISME J.">
        <title>Comparative genomics reveals insights into cyanobacterial evolution and habitat adaptation.</title>
        <authorList>
            <person name="Chen M.Y."/>
            <person name="Teng W.K."/>
            <person name="Zhao L."/>
            <person name="Hu C.X."/>
            <person name="Zhou Y.K."/>
            <person name="Han B.P."/>
            <person name="Song L.R."/>
            <person name="Shu W.S."/>
        </authorList>
    </citation>
    <scope>NUCLEOTIDE SEQUENCE [LARGE SCALE GENOMIC DNA]</scope>
    <source>
        <strain evidence="1 2">FACHB-838</strain>
    </source>
</reference>
<dbReference type="EMBL" id="JACJSI010000594">
    <property type="protein sequence ID" value="MBD2536912.1"/>
    <property type="molecule type" value="Genomic_DNA"/>
</dbReference>
<dbReference type="GO" id="GO:0016787">
    <property type="term" value="F:hydrolase activity"/>
    <property type="evidence" value="ECO:0007669"/>
    <property type="project" value="UniProtKB-KW"/>
</dbReference>
<evidence type="ECO:0000313" key="2">
    <source>
        <dbReference type="Proteomes" id="UP000623440"/>
    </source>
</evidence>
<name>A0ABR8E590_9NOSO</name>
<proteinExistence type="predicted"/>
<dbReference type="Pfam" id="PF13242">
    <property type="entry name" value="Hydrolase_like"/>
    <property type="match status" value="1"/>
</dbReference>
<dbReference type="Proteomes" id="UP000623440">
    <property type="component" value="Unassembled WGS sequence"/>
</dbReference>
<dbReference type="SUPFAM" id="SSF56784">
    <property type="entry name" value="HAD-like"/>
    <property type="match status" value="1"/>
</dbReference>
<dbReference type="InterPro" id="IPR006356">
    <property type="entry name" value="HAD-SF_hydro_IIA_hyp3"/>
</dbReference>
<dbReference type="InterPro" id="IPR006357">
    <property type="entry name" value="HAD-SF_hydro_IIA"/>
</dbReference>
<keyword evidence="1" id="KW-0378">Hydrolase</keyword>
<dbReference type="RefSeq" id="WP_190947553.1">
    <property type="nucleotide sequence ID" value="NZ_JACJSI010000594.1"/>
</dbReference>
<dbReference type="InterPro" id="IPR036412">
    <property type="entry name" value="HAD-like_sf"/>
</dbReference>
<evidence type="ECO:0000313" key="1">
    <source>
        <dbReference type="EMBL" id="MBD2536912.1"/>
    </source>
</evidence>
<dbReference type="PANTHER" id="PTHR19288">
    <property type="entry name" value="4-NITROPHENYLPHOSPHATASE-RELATED"/>
    <property type="match status" value="1"/>
</dbReference>
<comment type="caution">
    <text evidence="1">The sequence shown here is derived from an EMBL/GenBank/DDBJ whole genome shotgun (WGS) entry which is preliminary data.</text>
</comment>
<dbReference type="Gene3D" id="3.40.50.1000">
    <property type="entry name" value="HAD superfamily/HAD-like"/>
    <property type="match status" value="2"/>
</dbReference>
<organism evidence="1 2">
    <name type="scientific">Nostoc flagelliforme FACHB-838</name>
    <dbReference type="NCBI Taxonomy" id="2692904"/>
    <lineage>
        <taxon>Bacteria</taxon>
        <taxon>Bacillati</taxon>
        <taxon>Cyanobacteriota</taxon>
        <taxon>Cyanophyceae</taxon>
        <taxon>Nostocales</taxon>
        <taxon>Nostocaceae</taxon>
        <taxon>Nostoc</taxon>
    </lineage>
</organism>
<keyword evidence="2" id="KW-1185">Reference proteome</keyword>
<dbReference type="PANTHER" id="PTHR19288:SF90">
    <property type="entry name" value="OS08G0542600 PROTEIN"/>
    <property type="match status" value="1"/>
</dbReference>
<dbReference type="Pfam" id="PF13344">
    <property type="entry name" value="Hydrolase_6"/>
    <property type="match status" value="1"/>
</dbReference>
<protein>
    <submittedName>
        <fullName evidence="1">TIGR01459 family HAD-type hydrolase</fullName>
    </submittedName>
</protein>
<dbReference type="InterPro" id="IPR023214">
    <property type="entry name" value="HAD_sf"/>
</dbReference>
<gene>
    <name evidence="1" type="ORF">H6G97_49955</name>
</gene>
<accession>A0ABR8E590</accession>
<dbReference type="NCBIfam" id="TIGR01459">
    <property type="entry name" value="HAD-SF-IIA-hyp4"/>
    <property type="match status" value="1"/>
</dbReference>
<sequence>MPSTEMVEFLSLESVVSNRPLILVDAFGVFWGGEAVGLLPGALATFQKIKEQNTTIIIVSNSTRLADREVSKYSKAGLHLGEHYDLFVSSGQITRDAIVSCRLPFSTPRYKYWLYGDCHPQHGSPSQELFENNLFSVTSSIEDADFIYCGIPHKNGCDQESVDPFQEEIEALVKTGLVMLIANPDKTALEGRPSRPVVRQGSIGALYQEAGGKVCYFGKPYPLIFEYIQKWAVKHLGLEAWKDAMIIGDNCETDICGGNRAGIDTALITDTGLATEPILTLGIERFLASLPMENRPKFLVSSFSILG</sequence>